<proteinExistence type="predicted"/>
<comment type="caution">
    <text evidence="1">The sequence shown here is derived from an EMBL/GenBank/DDBJ whole genome shotgun (WGS) entry which is preliminary data.</text>
</comment>
<protein>
    <submittedName>
        <fullName evidence="1">Uncharacterized protein</fullName>
    </submittedName>
</protein>
<dbReference type="InterPro" id="IPR008928">
    <property type="entry name" value="6-hairpin_glycosidase_sf"/>
</dbReference>
<keyword evidence="2" id="KW-1185">Reference proteome</keyword>
<dbReference type="Gene3D" id="1.50.10.10">
    <property type="match status" value="1"/>
</dbReference>
<name>A0ABD3P010_9STRA</name>
<evidence type="ECO:0000313" key="1">
    <source>
        <dbReference type="EMBL" id="KAL3781495.1"/>
    </source>
</evidence>
<organism evidence="1 2">
    <name type="scientific">Cyclotella atomus</name>
    <dbReference type="NCBI Taxonomy" id="382360"/>
    <lineage>
        <taxon>Eukaryota</taxon>
        <taxon>Sar</taxon>
        <taxon>Stramenopiles</taxon>
        <taxon>Ochrophyta</taxon>
        <taxon>Bacillariophyta</taxon>
        <taxon>Coscinodiscophyceae</taxon>
        <taxon>Thalassiosirophycidae</taxon>
        <taxon>Stephanodiscales</taxon>
        <taxon>Stephanodiscaceae</taxon>
        <taxon>Cyclotella</taxon>
    </lineage>
</organism>
<dbReference type="SUPFAM" id="SSF48208">
    <property type="entry name" value="Six-hairpin glycosidases"/>
    <property type="match status" value="1"/>
</dbReference>
<sequence>MEFYSANNAYQNTALLGFRTFYKFNRGGRWGGIEKSLVIEPFSGARTRFERGEPTGSDKAGLPSRTMFIGANEMQVREVDHKHKIETNVTFFVMPEEDFGAFVKRTTISNLGDSELIISVLDGLPRMQPVGGKINGLLKSIGRTLEGFMGVYEADGNTMPFYRLSTEPADTAAVVIEKEGNFALSYIENKEHRLLPIVYDISKIFGEDTSLTWPYKLEDKPVKDIVEGLQYGAAKTSSAFAAVDEVTLYPGQSITISTFFGKASAITGVPVIARRISEGGYVEYKLRRARELIQQITSGVETSTQNKLFDAHVQQMYLDNSLRGGIPVILGEVDDNARQSNADDDMRLKVYHLFSRIHGDLERDYNDFVISPTYFSQGPGNFRDVAQNRRVDVIINPRIGAHNVKTFLSLIQPDGYNPLSVESVAFTIDDMNECQRLASLAVGPADGHRRQREFLAGILCDGAFRPGQLSTLIEEQNVFLLLSFQDFINEVAASAQISPMAVAKDGFWADHWTYLMDLVESYLQIYPDREESFLFDEQLPYFFNQRVCLPRHLKYVLSKTVDGKSYHVRQLRASIEDKDRLAMMMKYRNNESGWFDIEASFTHDMNGNIFLSSPFEKLFLLATLKFATRDPLGMGIEYEGGKPGWNDAMNGLVGMIGSGMPETYELKVLLTYVHQTSSKYNRSIDVPNELHELIQQISKALDVLDATNIQGLEISDLPNVPSGLFTYWDTVASAREVYRNHTSMFSGLTEEYTTSTVSKLVSRWLKHLDDGIQRSLDIGSNNVKGTDNILGIAPTYFSFNVTKWLVTGEDDIEGHHFVNATAMVVNRFPLFLEGPVRMMKTTGLSEAEQMYDKIKLSGLYDGKLGMYTLSASLAGQSLDMGRMMAFSPGWLENQSVWLHMSYKYYLEILRKGMYKQFFEEMQSGMLPFIDSKTYGRSPFECSSFIASSAFPDPENRGRGFLARLSGSTAEFLSIWSLMMIGPTPFFINNDTQSLEMQLMPALPSWLLQEDNDTPNAEHRYYIEFKLFTSIQVVYYANEARDLFGISPKRYKIGLRDGSIIKADGSTLPNDLVLKIRGVVLVDHIHAYF</sequence>
<dbReference type="AlphaFoldDB" id="A0ABD3P010"/>
<dbReference type="InterPro" id="IPR012341">
    <property type="entry name" value="6hp_glycosidase-like_sf"/>
</dbReference>
<dbReference type="Proteomes" id="UP001530400">
    <property type="component" value="Unassembled WGS sequence"/>
</dbReference>
<dbReference type="EMBL" id="JALLPJ020000841">
    <property type="protein sequence ID" value="KAL3781495.1"/>
    <property type="molecule type" value="Genomic_DNA"/>
</dbReference>
<gene>
    <name evidence="1" type="ORF">ACHAWO_001347</name>
</gene>
<evidence type="ECO:0000313" key="2">
    <source>
        <dbReference type="Proteomes" id="UP001530400"/>
    </source>
</evidence>
<accession>A0ABD3P010</accession>
<reference evidence="1 2" key="1">
    <citation type="submission" date="2024-10" db="EMBL/GenBank/DDBJ databases">
        <title>Updated reference genomes for cyclostephanoid diatoms.</title>
        <authorList>
            <person name="Roberts W.R."/>
            <person name="Alverson A.J."/>
        </authorList>
    </citation>
    <scope>NUCLEOTIDE SEQUENCE [LARGE SCALE GENOMIC DNA]</scope>
    <source>
        <strain evidence="1 2">AJA010-31</strain>
    </source>
</reference>